<comment type="subcellular location">
    <subcellularLocation>
        <location evidence="1">Cell membrane</location>
        <topology evidence="1">Multi-pass membrane protein</topology>
    </subcellularLocation>
</comment>
<protein>
    <submittedName>
        <fullName evidence="7">DUF2768 family protein</fullName>
    </submittedName>
</protein>
<name>A0A5C8P1Z9_9BACI</name>
<evidence type="ECO:0000313" key="7">
    <source>
        <dbReference type="EMBL" id="TXL67571.1"/>
    </source>
</evidence>
<feature type="transmembrane region" description="Helical" evidence="6">
    <location>
        <begin position="26"/>
        <end position="46"/>
    </location>
</feature>
<evidence type="ECO:0000256" key="3">
    <source>
        <dbReference type="ARBA" id="ARBA00022692"/>
    </source>
</evidence>
<evidence type="ECO:0000313" key="8">
    <source>
        <dbReference type="Proteomes" id="UP000321574"/>
    </source>
</evidence>
<organism evidence="7 8">
    <name type="scientific">Cerasibacillus terrae</name>
    <dbReference type="NCBI Taxonomy" id="2498845"/>
    <lineage>
        <taxon>Bacteria</taxon>
        <taxon>Bacillati</taxon>
        <taxon>Bacillota</taxon>
        <taxon>Bacilli</taxon>
        <taxon>Bacillales</taxon>
        <taxon>Bacillaceae</taxon>
        <taxon>Cerasibacillus</taxon>
    </lineage>
</organism>
<dbReference type="Pfam" id="PF03626">
    <property type="entry name" value="COX4_pro"/>
    <property type="match status" value="1"/>
</dbReference>
<dbReference type="EMBL" id="VDUW01000001">
    <property type="protein sequence ID" value="TXL67571.1"/>
    <property type="molecule type" value="Genomic_DNA"/>
</dbReference>
<sequence length="108" mass="12288">MTENTNTNNQLTDFHRQKNKEEMKRNVISFAMMIVSTIIAFAVVASGVMDRVFAIFLLFILAVAQVAFQFFYFMHMKEKGHAMPAVMIVAGTWAAFLTTFGLIAAVWW</sequence>
<proteinExistence type="predicted"/>
<comment type="caution">
    <text evidence="7">The sequence shown here is derived from an EMBL/GenBank/DDBJ whole genome shotgun (WGS) entry which is preliminary data.</text>
</comment>
<dbReference type="RefSeq" id="WP_147665110.1">
    <property type="nucleotide sequence ID" value="NZ_VDUW01000001.1"/>
</dbReference>
<evidence type="ECO:0000256" key="2">
    <source>
        <dbReference type="ARBA" id="ARBA00022475"/>
    </source>
</evidence>
<keyword evidence="8" id="KW-1185">Reference proteome</keyword>
<accession>A0A5C8P1Z9</accession>
<evidence type="ECO:0000256" key="5">
    <source>
        <dbReference type="ARBA" id="ARBA00023136"/>
    </source>
</evidence>
<feature type="transmembrane region" description="Helical" evidence="6">
    <location>
        <begin position="52"/>
        <end position="73"/>
    </location>
</feature>
<reference evidence="7 8" key="1">
    <citation type="submission" date="2019-06" db="EMBL/GenBank/DDBJ databases">
        <title>Cerasibacillus sp. nov., isolated from maize field.</title>
        <authorList>
            <person name="Lin S.-Y."/>
            <person name="Tsai C.-F."/>
            <person name="Young C.-C."/>
        </authorList>
    </citation>
    <scope>NUCLEOTIDE SEQUENCE [LARGE SCALE GENOMIC DNA]</scope>
    <source>
        <strain evidence="7 8">CC-CFT480</strain>
    </source>
</reference>
<dbReference type="Proteomes" id="UP000321574">
    <property type="component" value="Unassembled WGS sequence"/>
</dbReference>
<dbReference type="InterPro" id="IPR005171">
    <property type="entry name" value="Cyt_c_oxidase_su4_prok"/>
</dbReference>
<evidence type="ECO:0000256" key="4">
    <source>
        <dbReference type="ARBA" id="ARBA00022989"/>
    </source>
</evidence>
<keyword evidence="4 6" id="KW-1133">Transmembrane helix</keyword>
<keyword evidence="2" id="KW-1003">Cell membrane</keyword>
<keyword evidence="3 6" id="KW-0812">Transmembrane</keyword>
<dbReference type="GO" id="GO:0005886">
    <property type="term" value="C:plasma membrane"/>
    <property type="evidence" value="ECO:0007669"/>
    <property type="project" value="UniProtKB-SubCell"/>
</dbReference>
<evidence type="ECO:0000256" key="1">
    <source>
        <dbReference type="ARBA" id="ARBA00004651"/>
    </source>
</evidence>
<feature type="transmembrane region" description="Helical" evidence="6">
    <location>
        <begin position="85"/>
        <end position="107"/>
    </location>
</feature>
<dbReference type="AlphaFoldDB" id="A0A5C8P1Z9"/>
<evidence type="ECO:0000256" key="6">
    <source>
        <dbReference type="SAM" id="Phobius"/>
    </source>
</evidence>
<keyword evidence="5 6" id="KW-0472">Membrane</keyword>
<dbReference type="OrthoDB" id="2989516at2"/>
<gene>
    <name evidence="7" type="ORF">FHP05_00715</name>
</gene>